<dbReference type="RefSeq" id="WP_241738323.1">
    <property type="nucleotide sequence ID" value="NZ_JADILU010000004.1"/>
</dbReference>
<feature type="domain" description="Cyclic nucleotide-binding" evidence="1">
    <location>
        <begin position="18"/>
        <end position="98"/>
    </location>
</feature>
<keyword evidence="3" id="KW-1185">Reference proteome</keyword>
<dbReference type="InterPro" id="IPR014710">
    <property type="entry name" value="RmlC-like_jellyroll"/>
</dbReference>
<sequence>MSFSNKEIKIIESVFKKKTYKKGTQLLVPGNTGDIQYYVFDGCLRLYHVDNQGKEHTVQFGIKDWWVSDCTAFFSESKALMNIETINDAIVYEISKQNRDYLYEQIPKIETFFRKKLERAFAALQRRIIINLSQNATERYLDFINTYPNIEQSIKNYHIASYLGITTESLSRIRKELSKH</sequence>
<dbReference type="InterPro" id="IPR000595">
    <property type="entry name" value="cNMP-bd_dom"/>
</dbReference>
<protein>
    <submittedName>
        <fullName evidence="2">Crp/Fnr family transcriptional regulator</fullName>
    </submittedName>
</protein>
<dbReference type="Pfam" id="PF00027">
    <property type="entry name" value="cNMP_binding"/>
    <property type="match status" value="1"/>
</dbReference>
<dbReference type="SUPFAM" id="SSF51206">
    <property type="entry name" value="cAMP-binding domain-like"/>
    <property type="match status" value="1"/>
</dbReference>
<dbReference type="Proteomes" id="UP001597548">
    <property type="component" value="Unassembled WGS sequence"/>
</dbReference>
<gene>
    <name evidence="2" type="ORF">ACFS29_11950</name>
</gene>
<proteinExistence type="predicted"/>
<comment type="caution">
    <text evidence="2">The sequence shown here is derived from an EMBL/GenBank/DDBJ whole genome shotgun (WGS) entry which is preliminary data.</text>
</comment>
<organism evidence="2 3">
    <name type="scientific">Psychroserpens luteus</name>
    <dbReference type="NCBI Taxonomy" id="1434066"/>
    <lineage>
        <taxon>Bacteria</taxon>
        <taxon>Pseudomonadati</taxon>
        <taxon>Bacteroidota</taxon>
        <taxon>Flavobacteriia</taxon>
        <taxon>Flavobacteriales</taxon>
        <taxon>Flavobacteriaceae</taxon>
        <taxon>Psychroserpens</taxon>
    </lineage>
</organism>
<name>A0ABW5ZXG8_9FLAO</name>
<dbReference type="InterPro" id="IPR018490">
    <property type="entry name" value="cNMP-bd_dom_sf"/>
</dbReference>
<evidence type="ECO:0000259" key="1">
    <source>
        <dbReference type="Pfam" id="PF00027"/>
    </source>
</evidence>
<evidence type="ECO:0000313" key="2">
    <source>
        <dbReference type="EMBL" id="MFD2916358.1"/>
    </source>
</evidence>
<evidence type="ECO:0000313" key="3">
    <source>
        <dbReference type="Proteomes" id="UP001597548"/>
    </source>
</evidence>
<accession>A0ABW5ZXG8</accession>
<dbReference type="EMBL" id="JBHUOS010000009">
    <property type="protein sequence ID" value="MFD2916358.1"/>
    <property type="molecule type" value="Genomic_DNA"/>
</dbReference>
<reference evidence="3" key="1">
    <citation type="journal article" date="2019" name="Int. J. Syst. Evol. Microbiol.">
        <title>The Global Catalogue of Microorganisms (GCM) 10K type strain sequencing project: providing services to taxonomists for standard genome sequencing and annotation.</title>
        <authorList>
            <consortium name="The Broad Institute Genomics Platform"/>
            <consortium name="The Broad Institute Genome Sequencing Center for Infectious Disease"/>
            <person name="Wu L."/>
            <person name="Ma J."/>
        </authorList>
    </citation>
    <scope>NUCLEOTIDE SEQUENCE [LARGE SCALE GENOMIC DNA]</scope>
    <source>
        <strain evidence="3">KCTC 32514</strain>
    </source>
</reference>
<dbReference type="Gene3D" id="2.60.120.10">
    <property type="entry name" value="Jelly Rolls"/>
    <property type="match status" value="1"/>
</dbReference>